<sequence length="480" mass="52860">MTTQTALVILDDVSNGITFGDRPWTLSTLPQWYRGSCYYPGWAENSETKATMTIVFEGLEIGCIGNTPRRTDSQQFTVTIDGNETRTVGYGDPDPQTYMQWYKSATLPDGRHTILFESMGGVALDMVLVTVGPRTPLDGKTLLIDNEDGQIQYTGQWTRSLNRIVSGYLPDAFPILNSTHQSTTPGDMMVFRFSGTSVSVYGVFNWESLGNLSATYELDGIIYTENYAVKASSPSYLDLTKEATNFVYFSRQNLDPGPHILAVTVTEVNNAVYAFDYITYTPSFSNLASQPDVSSYSVTRPIASSTSLPTQATHIQNNDPPTGNTKSAPVSAIVGGVIGGLALLLLVVAFLCGRRRLLNNAKKRRTLQIAKPYTEETPYMYDGYDGPDFPPSNGSVSPYMLRLPGTNSTSNSFSTYGRYHDRRLSEMRQFSDMSSLHPSHSASQVRRPPISAISEDGETEHDKVSPYILRSPAETSSLLP</sequence>
<keyword evidence="4" id="KW-1185">Reference proteome</keyword>
<feature type="region of interest" description="Disordered" evidence="1">
    <location>
        <begin position="432"/>
        <end position="480"/>
    </location>
</feature>
<feature type="transmembrane region" description="Helical" evidence="2">
    <location>
        <begin position="330"/>
        <end position="353"/>
    </location>
</feature>
<dbReference type="InParanoid" id="A0A409YTP2"/>
<reference evidence="3 4" key="1">
    <citation type="journal article" date="2018" name="Evol. Lett.">
        <title>Horizontal gene cluster transfer increased hallucinogenic mushroom diversity.</title>
        <authorList>
            <person name="Reynolds H.T."/>
            <person name="Vijayakumar V."/>
            <person name="Gluck-Thaler E."/>
            <person name="Korotkin H.B."/>
            <person name="Matheny P.B."/>
            <person name="Slot J.C."/>
        </authorList>
    </citation>
    <scope>NUCLEOTIDE SEQUENCE [LARGE SCALE GENOMIC DNA]</scope>
    <source>
        <strain evidence="3 4">2629</strain>
    </source>
</reference>
<evidence type="ECO:0000256" key="2">
    <source>
        <dbReference type="SAM" id="Phobius"/>
    </source>
</evidence>
<evidence type="ECO:0000313" key="4">
    <source>
        <dbReference type="Proteomes" id="UP000284842"/>
    </source>
</evidence>
<keyword evidence="2" id="KW-1133">Transmembrane helix</keyword>
<keyword evidence="2" id="KW-0812">Transmembrane</keyword>
<feature type="region of interest" description="Disordered" evidence="1">
    <location>
        <begin position="305"/>
        <end position="327"/>
    </location>
</feature>
<evidence type="ECO:0008006" key="5">
    <source>
        <dbReference type="Google" id="ProtNLM"/>
    </source>
</evidence>
<evidence type="ECO:0000313" key="3">
    <source>
        <dbReference type="EMBL" id="PPR06372.1"/>
    </source>
</evidence>
<name>A0A409YTP2_9AGAR</name>
<gene>
    <name evidence="3" type="ORF">CVT24_002485</name>
</gene>
<proteinExistence type="predicted"/>
<evidence type="ECO:0000256" key="1">
    <source>
        <dbReference type="SAM" id="MobiDB-lite"/>
    </source>
</evidence>
<feature type="compositionally biased region" description="Polar residues" evidence="1">
    <location>
        <begin position="432"/>
        <end position="444"/>
    </location>
</feature>
<keyword evidence="2" id="KW-0472">Membrane</keyword>
<accession>A0A409YTP2</accession>
<dbReference type="Gene3D" id="2.60.120.260">
    <property type="entry name" value="Galactose-binding domain-like"/>
    <property type="match status" value="2"/>
</dbReference>
<dbReference type="EMBL" id="NHTK01000662">
    <property type="protein sequence ID" value="PPR06372.1"/>
    <property type="molecule type" value="Genomic_DNA"/>
</dbReference>
<dbReference type="Proteomes" id="UP000284842">
    <property type="component" value="Unassembled WGS sequence"/>
</dbReference>
<dbReference type="AlphaFoldDB" id="A0A409YTP2"/>
<organism evidence="3 4">
    <name type="scientific">Panaeolus cyanescens</name>
    <dbReference type="NCBI Taxonomy" id="181874"/>
    <lineage>
        <taxon>Eukaryota</taxon>
        <taxon>Fungi</taxon>
        <taxon>Dikarya</taxon>
        <taxon>Basidiomycota</taxon>
        <taxon>Agaricomycotina</taxon>
        <taxon>Agaricomycetes</taxon>
        <taxon>Agaricomycetidae</taxon>
        <taxon>Agaricales</taxon>
        <taxon>Agaricineae</taxon>
        <taxon>Galeropsidaceae</taxon>
        <taxon>Panaeolus</taxon>
    </lineage>
</organism>
<comment type="caution">
    <text evidence="3">The sequence shown here is derived from an EMBL/GenBank/DDBJ whole genome shotgun (WGS) entry which is preliminary data.</text>
</comment>
<dbReference type="OrthoDB" id="2756615at2759"/>
<protein>
    <recommendedName>
        <fullName evidence="5">Transmembrane protein</fullName>
    </recommendedName>
</protein>